<feature type="compositionally biased region" description="Basic and acidic residues" evidence="1">
    <location>
        <begin position="121"/>
        <end position="135"/>
    </location>
</feature>
<dbReference type="Proteomes" id="UP001501474">
    <property type="component" value="Unassembled WGS sequence"/>
</dbReference>
<dbReference type="RefSeq" id="WP_234846074.1">
    <property type="nucleotide sequence ID" value="NZ_BAAART010000009.1"/>
</dbReference>
<proteinExistence type="predicted"/>
<evidence type="ECO:0000313" key="3">
    <source>
        <dbReference type="Proteomes" id="UP001501474"/>
    </source>
</evidence>
<evidence type="ECO:0000313" key="2">
    <source>
        <dbReference type="EMBL" id="GAA2218905.1"/>
    </source>
</evidence>
<accession>A0ABN3D453</accession>
<evidence type="ECO:0000256" key="1">
    <source>
        <dbReference type="SAM" id="MobiDB-lite"/>
    </source>
</evidence>
<reference evidence="2 3" key="1">
    <citation type="journal article" date="2019" name="Int. J. Syst. Evol. Microbiol.">
        <title>The Global Catalogue of Microorganisms (GCM) 10K type strain sequencing project: providing services to taxonomists for standard genome sequencing and annotation.</title>
        <authorList>
            <consortium name="The Broad Institute Genomics Platform"/>
            <consortium name="The Broad Institute Genome Sequencing Center for Infectious Disease"/>
            <person name="Wu L."/>
            <person name="Ma J."/>
        </authorList>
    </citation>
    <scope>NUCLEOTIDE SEQUENCE [LARGE SCALE GENOMIC DNA]</scope>
    <source>
        <strain evidence="2 3">JCM 3053</strain>
    </source>
</reference>
<keyword evidence="3" id="KW-1185">Reference proteome</keyword>
<comment type="caution">
    <text evidence="2">The sequence shown here is derived from an EMBL/GenBank/DDBJ whole genome shotgun (WGS) entry which is preliminary data.</text>
</comment>
<sequence length="168" mass="18321">MIRIVRTKTLRALQAGITEAEAATASARAEAEQRTNDVRRAADSAFRAETALEALRAEHARTVTSAARNEGELQTLRAQQLLDTEDRAALRLLLRTVRKSAAAQQVFVLLKHGQFHSVHPSRPDAEKAAEREGAHPDGWLTHGAPGTNVPASEVLWRIQPTPLAGEAR</sequence>
<organism evidence="2 3">
    <name type="scientific">Streptomyces indiaensis</name>
    <dbReference type="NCBI Taxonomy" id="284033"/>
    <lineage>
        <taxon>Bacteria</taxon>
        <taxon>Bacillati</taxon>
        <taxon>Actinomycetota</taxon>
        <taxon>Actinomycetes</taxon>
        <taxon>Kitasatosporales</taxon>
        <taxon>Streptomycetaceae</taxon>
        <taxon>Streptomyces</taxon>
    </lineage>
</organism>
<name>A0ABN3D453_9ACTN</name>
<feature type="region of interest" description="Disordered" evidence="1">
    <location>
        <begin position="117"/>
        <end position="146"/>
    </location>
</feature>
<gene>
    <name evidence="2" type="ORF">GCM10010104_04830</name>
</gene>
<dbReference type="EMBL" id="BAAART010000009">
    <property type="protein sequence ID" value="GAA2218905.1"/>
    <property type="molecule type" value="Genomic_DNA"/>
</dbReference>
<protein>
    <submittedName>
        <fullName evidence="2">Uncharacterized protein</fullName>
    </submittedName>
</protein>